<reference evidence="5 6" key="1">
    <citation type="submission" date="2020-04" db="EMBL/GenBank/DDBJ databases">
        <authorList>
            <person name="De Canck E."/>
        </authorList>
    </citation>
    <scope>NUCLEOTIDE SEQUENCE [LARGE SCALE GENOMIC DNA]</scope>
    <source>
        <strain evidence="5 6">LMG 29542</strain>
    </source>
</reference>
<dbReference type="GO" id="GO:0046872">
    <property type="term" value="F:metal ion binding"/>
    <property type="evidence" value="ECO:0007669"/>
    <property type="project" value="UniProtKB-KW"/>
</dbReference>
<dbReference type="Proteomes" id="UP000494363">
    <property type="component" value="Unassembled WGS sequence"/>
</dbReference>
<evidence type="ECO:0000313" key="5">
    <source>
        <dbReference type="EMBL" id="CAB3766947.1"/>
    </source>
</evidence>
<feature type="binding site" evidence="3">
    <location>
        <position position="224"/>
    </location>
    <ligand>
        <name>Zn(2+)</name>
        <dbReference type="ChEBI" id="CHEBI:29105"/>
    </ligand>
</feature>
<keyword evidence="3" id="KW-0862">Zinc</keyword>
<proteinExistence type="predicted"/>
<dbReference type="PANTHER" id="PTHR11103">
    <property type="entry name" value="SLR1189 PROTEIN"/>
    <property type="match status" value="1"/>
</dbReference>
<comment type="cofactor">
    <cofactor evidence="3">
        <name>Zn(2+)</name>
        <dbReference type="ChEBI" id="CHEBI:29105"/>
    </cofactor>
</comment>
<keyword evidence="6" id="KW-1185">Reference proteome</keyword>
<feature type="binding site" evidence="3">
    <location>
        <position position="292"/>
    </location>
    <ligand>
        <name>Zn(2+)</name>
        <dbReference type="ChEBI" id="CHEBI:29105"/>
    </ligand>
</feature>
<dbReference type="GO" id="GO:0008168">
    <property type="term" value="F:methyltransferase activity"/>
    <property type="evidence" value="ECO:0007669"/>
    <property type="project" value="UniProtKB-UniRule"/>
</dbReference>
<dbReference type="PANTHER" id="PTHR11103:SF18">
    <property type="entry name" value="SLR1189 PROTEIN"/>
    <property type="match status" value="1"/>
</dbReference>
<dbReference type="Pfam" id="PF02574">
    <property type="entry name" value="S-methyl_trans"/>
    <property type="match status" value="1"/>
</dbReference>
<accession>A0A6J5EML0</accession>
<dbReference type="InterPro" id="IPR036589">
    <property type="entry name" value="HCY_dom_sf"/>
</dbReference>
<dbReference type="EMBL" id="CADIKH010000031">
    <property type="protein sequence ID" value="CAB3766947.1"/>
    <property type="molecule type" value="Genomic_DNA"/>
</dbReference>
<evidence type="ECO:0000256" key="3">
    <source>
        <dbReference type="PROSITE-ProRule" id="PRU00333"/>
    </source>
</evidence>
<name>A0A6J5EML0_9BURK</name>
<protein>
    <submittedName>
        <fullName evidence="5">Bifunctional homocysteine S-methyltransferase/5,10-methylenetetrahydrofolate reductase</fullName>
    </submittedName>
</protein>
<dbReference type="InterPro" id="IPR003726">
    <property type="entry name" value="HCY_dom"/>
</dbReference>
<dbReference type="AlphaFoldDB" id="A0A6J5EML0"/>
<evidence type="ECO:0000259" key="4">
    <source>
        <dbReference type="PROSITE" id="PS50970"/>
    </source>
</evidence>
<keyword evidence="1 3" id="KW-0489">Methyltransferase</keyword>
<evidence type="ECO:0000256" key="2">
    <source>
        <dbReference type="ARBA" id="ARBA00022679"/>
    </source>
</evidence>
<keyword evidence="3" id="KW-0479">Metal-binding</keyword>
<feature type="domain" description="Hcy-binding" evidence="4">
    <location>
        <begin position="1"/>
        <end position="307"/>
    </location>
</feature>
<dbReference type="GO" id="GO:0032259">
    <property type="term" value="P:methylation"/>
    <property type="evidence" value="ECO:0007669"/>
    <property type="project" value="UniProtKB-KW"/>
</dbReference>
<sequence length="312" mass="33186">MDFLERVKTAPAILTEGAIVTRLVYEFGLSVPDSASFVQLFQDDGRRALTAVYKSYMAIAAQYDIPMQVGTATWRAHPGGLVKQGFVAPNDLKTVNEEAVVFLQDLRRSLRLEGTVYVAGVIGPRIDGYDAAGAPDADDAYAYHAAQTEVLAGSGVDVLYAPTFASTEELVGLSRACAATTLPYVLAPVINADGYLPDGVSLADAVTRIDASVARPPLHYQVGCVHPGHYLDASTHTTWPDSSRVLGLQANASALPPEELEKLSHAAGDDPEVFAQHMTILHRRGAKILGGCCGTSEAHIRALARRLAAGTE</sequence>
<keyword evidence="2 3" id="KW-0808">Transferase</keyword>
<evidence type="ECO:0000256" key="1">
    <source>
        <dbReference type="ARBA" id="ARBA00022603"/>
    </source>
</evidence>
<feature type="binding site" evidence="3">
    <location>
        <position position="293"/>
    </location>
    <ligand>
        <name>Zn(2+)</name>
        <dbReference type="ChEBI" id="CHEBI:29105"/>
    </ligand>
</feature>
<evidence type="ECO:0000313" key="6">
    <source>
        <dbReference type="Proteomes" id="UP000494363"/>
    </source>
</evidence>
<dbReference type="Gene3D" id="3.20.20.330">
    <property type="entry name" value="Homocysteine-binding-like domain"/>
    <property type="match status" value="1"/>
</dbReference>
<dbReference type="RefSeq" id="WP_175229549.1">
    <property type="nucleotide sequence ID" value="NZ_CADIKH010000031.1"/>
</dbReference>
<dbReference type="PROSITE" id="PS50970">
    <property type="entry name" value="HCY"/>
    <property type="match status" value="1"/>
</dbReference>
<organism evidence="5 6">
    <name type="scientific">Paraburkholderia humisilvae</name>
    <dbReference type="NCBI Taxonomy" id="627669"/>
    <lineage>
        <taxon>Bacteria</taxon>
        <taxon>Pseudomonadati</taxon>
        <taxon>Pseudomonadota</taxon>
        <taxon>Betaproteobacteria</taxon>
        <taxon>Burkholderiales</taxon>
        <taxon>Burkholderiaceae</taxon>
        <taxon>Paraburkholderia</taxon>
    </lineage>
</organism>
<gene>
    <name evidence="5" type="primary">yitJ</name>
    <name evidence="5" type="ORF">LMG29542_05482</name>
</gene>
<dbReference type="SUPFAM" id="SSF82282">
    <property type="entry name" value="Homocysteine S-methyltransferase"/>
    <property type="match status" value="1"/>
</dbReference>